<evidence type="ECO:0000313" key="3">
    <source>
        <dbReference type="Proteomes" id="UP000265864"/>
    </source>
</evidence>
<accession>A0A8D4N6W2</accession>
<keyword evidence="1" id="KW-0812">Transmembrane</keyword>
<gene>
    <name evidence="2" type="ORF">DXZ79_17560</name>
</gene>
<evidence type="ECO:0000313" key="2">
    <source>
        <dbReference type="EMBL" id="AYD45340.1"/>
    </source>
</evidence>
<protein>
    <submittedName>
        <fullName evidence="2">Uncharacterized protein</fullName>
    </submittedName>
</protein>
<evidence type="ECO:0000256" key="1">
    <source>
        <dbReference type="SAM" id="Phobius"/>
    </source>
</evidence>
<organism evidence="2 3">
    <name type="scientific">Yersinia rochesterensis</name>
    <dbReference type="NCBI Taxonomy" id="1604335"/>
    <lineage>
        <taxon>Bacteria</taxon>
        <taxon>Pseudomonadati</taxon>
        <taxon>Pseudomonadota</taxon>
        <taxon>Gammaproteobacteria</taxon>
        <taxon>Enterobacterales</taxon>
        <taxon>Yersiniaceae</taxon>
        <taxon>Yersinia</taxon>
    </lineage>
</organism>
<dbReference type="EMBL" id="CP032482">
    <property type="protein sequence ID" value="AYD45340.1"/>
    <property type="molecule type" value="Genomic_DNA"/>
</dbReference>
<keyword evidence="1" id="KW-0472">Membrane</keyword>
<sequence length="65" mass="7307">MSTVKEAEKSRIRPLPITAFTPRLTSIMVLLFAMALILVSLAPTFLLLLVAILFLHLTYKKYSTV</sequence>
<dbReference type="RefSeq" id="WP_071841770.1">
    <property type="nucleotide sequence ID" value="NZ_CABHXZ010000028.1"/>
</dbReference>
<keyword evidence="1" id="KW-1133">Transmembrane helix</keyword>
<dbReference type="Proteomes" id="UP000265864">
    <property type="component" value="Chromosome"/>
</dbReference>
<reference evidence="2 3" key="1">
    <citation type="submission" date="2018-09" db="EMBL/GenBank/DDBJ databases">
        <title>Yersinia kristensenii subsp. rochesterensis subsp. nov., Isolated from Human Feces.</title>
        <authorList>
            <person name="Cunningham S.A."/>
            <person name="Jeraldo P."/>
            <person name="Patel R."/>
        </authorList>
    </citation>
    <scope>NUCLEOTIDE SEQUENCE [LARGE SCALE GENOMIC DNA]</scope>
    <source>
        <strain evidence="2 3">ATCC BAA-2637</strain>
    </source>
</reference>
<name>A0A8D4N6W2_9GAMM</name>
<proteinExistence type="predicted"/>
<feature type="transmembrane region" description="Helical" evidence="1">
    <location>
        <begin position="27"/>
        <end position="55"/>
    </location>
</feature>
<dbReference type="AlphaFoldDB" id="A0A8D4N6W2"/>